<feature type="non-terminal residue" evidence="1">
    <location>
        <position position="372"/>
    </location>
</feature>
<accession>A0AA40AIS3</accession>
<proteinExistence type="predicted"/>
<dbReference type="Proteomes" id="UP001172159">
    <property type="component" value="Unassembled WGS sequence"/>
</dbReference>
<evidence type="ECO:0000313" key="1">
    <source>
        <dbReference type="EMBL" id="KAK0716590.1"/>
    </source>
</evidence>
<dbReference type="EMBL" id="JAUKTV010000014">
    <property type="protein sequence ID" value="KAK0716590.1"/>
    <property type="molecule type" value="Genomic_DNA"/>
</dbReference>
<sequence>MRSVYDYELPPAELYDYLGSNDALNAFLIAAKSTGEEKKLTNVFRRTVEQGAFSSGSNANPSVVYLRSILQDAFEAGGSGKREPNAMWRALQSQNFTRKIDIESLKASLRQEHSRSRARFKAYQRSAQSIGFLDSLSVPHPGSASAAPQLGPPAPWLTSPSCLAPTESYVLMSSPPAAAEEDVSSRSSATMDFVSVQTGSTATLNQFTPAASNASRISDELHFPVSDHSFLLKDYIFDQNTFANIYLCQCCLCGEPQTLQMFILRSPYTSPLFRTQSTQINSPEPFILPASCCDACLETLKHMQTLPNGERVDEGLPRMPLTNGTNHRIWMRTLSKATDTEAIHKCLEPAMFSQFLSYPLDNFAQLVGLIAL</sequence>
<reference evidence="1" key="1">
    <citation type="submission" date="2023-06" db="EMBL/GenBank/DDBJ databases">
        <title>Genome-scale phylogeny and comparative genomics of the fungal order Sordariales.</title>
        <authorList>
            <consortium name="Lawrence Berkeley National Laboratory"/>
            <person name="Hensen N."/>
            <person name="Bonometti L."/>
            <person name="Westerberg I."/>
            <person name="Brannstrom I.O."/>
            <person name="Guillou S."/>
            <person name="Cros-Aarteil S."/>
            <person name="Calhoun S."/>
            <person name="Haridas S."/>
            <person name="Kuo A."/>
            <person name="Mondo S."/>
            <person name="Pangilinan J."/>
            <person name="Riley R."/>
            <person name="Labutti K."/>
            <person name="Andreopoulos B."/>
            <person name="Lipzen A."/>
            <person name="Chen C."/>
            <person name="Yanf M."/>
            <person name="Daum C."/>
            <person name="Ng V."/>
            <person name="Clum A."/>
            <person name="Steindorff A."/>
            <person name="Ohm R."/>
            <person name="Martin F."/>
            <person name="Silar P."/>
            <person name="Natvig D."/>
            <person name="Lalanne C."/>
            <person name="Gautier V."/>
            <person name="Ament-Velasquez S.L."/>
            <person name="Kruys A."/>
            <person name="Hutchinson M.I."/>
            <person name="Powell A.J."/>
            <person name="Barry K."/>
            <person name="Miller A.N."/>
            <person name="Grigoriev I.V."/>
            <person name="Debuchy R."/>
            <person name="Gladieux P."/>
            <person name="Thoren M.H."/>
            <person name="Johannesson H."/>
        </authorList>
    </citation>
    <scope>NUCLEOTIDE SEQUENCE</scope>
    <source>
        <strain evidence="1">CBS 540.89</strain>
    </source>
</reference>
<keyword evidence="2" id="KW-1185">Reference proteome</keyword>
<evidence type="ECO:0000313" key="2">
    <source>
        <dbReference type="Proteomes" id="UP001172159"/>
    </source>
</evidence>
<name>A0AA40AIS3_9PEZI</name>
<organism evidence="1 2">
    <name type="scientific">Apiosordaria backusii</name>
    <dbReference type="NCBI Taxonomy" id="314023"/>
    <lineage>
        <taxon>Eukaryota</taxon>
        <taxon>Fungi</taxon>
        <taxon>Dikarya</taxon>
        <taxon>Ascomycota</taxon>
        <taxon>Pezizomycotina</taxon>
        <taxon>Sordariomycetes</taxon>
        <taxon>Sordariomycetidae</taxon>
        <taxon>Sordariales</taxon>
        <taxon>Lasiosphaeriaceae</taxon>
        <taxon>Apiosordaria</taxon>
    </lineage>
</organism>
<comment type="caution">
    <text evidence="1">The sequence shown here is derived from an EMBL/GenBank/DDBJ whole genome shotgun (WGS) entry which is preliminary data.</text>
</comment>
<protein>
    <submittedName>
        <fullName evidence="1">Uncharacterized protein</fullName>
    </submittedName>
</protein>
<gene>
    <name evidence="1" type="ORF">B0T21DRAFT_255964</name>
</gene>
<dbReference type="AlphaFoldDB" id="A0AA40AIS3"/>